<evidence type="ECO:0000313" key="11">
    <source>
        <dbReference type="EMBL" id="PZW30537.1"/>
    </source>
</evidence>
<keyword evidence="3" id="KW-0436">Ligase</keyword>
<dbReference type="PANTHER" id="PTHR24095">
    <property type="entry name" value="ACETYL-COENZYME A SYNTHETASE"/>
    <property type="match status" value="1"/>
</dbReference>
<proteinExistence type="inferred from homology"/>
<dbReference type="EMBL" id="QKUF01000007">
    <property type="protein sequence ID" value="PZW30537.1"/>
    <property type="molecule type" value="Genomic_DNA"/>
</dbReference>
<evidence type="ECO:0000256" key="4">
    <source>
        <dbReference type="ARBA" id="ARBA00022741"/>
    </source>
</evidence>
<evidence type="ECO:0000313" key="12">
    <source>
        <dbReference type="Proteomes" id="UP000248806"/>
    </source>
</evidence>
<dbReference type="InterPro" id="IPR032387">
    <property type="entry name" value="ACAS_N"/>
</dbReference>
<dbReference type="OrthoDB" id="9778383at2"/>
<feature type="domain" description="AMP-binding enzyme C-terminal" evidence="9">
    <location>
        <begin position="546"/>
        <end position="624"/>
    </location>
</feature>
<dbReference type="Gene3D" id="3.40.50.12780">
    <property type="entry name" value="N-terminal domain of ligase-like"/>
    <property type="match status" value="1"/>
</dbReference>
<feature type="domain" description="Acetyl-coenzyme A synthetase N-terminal" evidence="10">
    <location>
        <begin position="44"/>
        <end position="98"/>
    </location>
</feature>
<evidence type="ECO:0000256" key="7">
    <source>
        <dbReference type="NCBIfam" id="TIGR02188"/>
    </source>
</evidence>
<accession>A0A326U733</accession>
<evidence type="ECO:0000259" key="9">
    <source>
        <dbReference type="Pfam" id="PF13193"/>
    </source>
</evidence>
<dbReference type="InterPro" id="IPR020845">
    <property type="entry name" value="AMP-binding_CS"/>
</dbReference>
<evidence type="ECO:0000259" key="8">
    <source>
        <dbReference type="Pfam" id="PF00501"/>
    </source>
</evidence>
<comment type="caution">
    <text evidence="11">The sequence shown here is derived from an EMBL/GenBank/DDBJ whole genome shotgun (WGS) entry which is preliminary data.</text>
</comment>
<dbReference type="AlphaFoldDB" id="A0A326U733"/>
<evidence type="ECO:0000256" key="6">
    <source>
        <dbReference type="ARBA" id="ARBA00022990"/>
    </source>
</evidence>
<dbReference type="NCBIfam" id="NF001208">
    <property type="entry name" value="PRK00174.1"/>
    <property type="match status" value="1"/>
</dbReference>
<dbReference type="PANTHER" id="PTHR24095:SF14">
    <property type="entry name" value="ACETYL-COENZYME A SYNTHETASE 1"/>
    <property type="match status" value="1"/>
</dbReference>
<name>A0A326U733_THEHA</name>
<gene>
    <name evidence="11" type="ORF">EI42_02508</name>
</gene>
<dbReference type="FunFam" id="3.40.50.12780:FF:000001">
    <property type="entry name" value="Acetyl-coenzyme A synthetase"/>
    <property type="match status" value="1"/>
</dbReference>
<dbReference type="InterPro" id="IPR000873">
    <property type="entry name" value="AMP-dep_synth/lig_dom"/>
</dbReference>
<dbReference type="NCBIfam" id="TIGR02188">
    <property type="entry name" value="Ac_CoA_lig_AcsA"/>
    <property type="match status" value="1"/>
</dbReference>
<dbReference type="GO" id="GO:0005524">
    <property type="term" value="F:ATP binding"/>
    <property type="evidence" value="ECO:0007669"/>
    <property type="project" value="UniProtKB-KW"/>
</dbReference>
<dbReference type="GO" id="GO:0005829">
    <property type="term" value="C:cytosol"/>
    <property type="evidence" value="ECO:0007669"/>
    <property type="project" value="TreeGrafter"/>
</dbReference>
<dbReference type="Pfam" id="PF13193">
    <property type="entry name" value="AMP-binding_C"/>
    <property type="match status" value="1"/>
</dbReference>
<dbReference type="GO" id="GO:0016208">
    <property type="term" value="F:AMP binding"/>
    <property type="evidence" value="ECO:0007669"/>
    <property type="project" value="InterPro"/>
</dbReference>
<dbReference type="InterPro" id="IPR011904">
    <property type="entry name" value="Ac_CoA_lig"/>
</dbReference>
<dbReference type="CDD" id="cd05966">
    <property type="entry name" value="ACS"/>
    <property type="match status" value="1"/>
</dbReference>
<dbReference type="EC" id="6.2.1.1" evidence="2 7"/>
<dbReference type="InterPro" id="IPR045851">
    <property type="entry name" value="AMP-bd_C_sf"/>
</dbReference>
<keyword evidence="5" id="KW-0067">ATP-binding</keyword>
<organism evidence="11 12">
    <name type="scientific">Thermosporothrix hazakensis</name>
    <dbReference type="NCBI Taxonomy" id="644383"/>
    <lineage>
        <taxon>Bacteria</taxon>
        <taxon>Bacillati</taxon>
        <taxon>Chloroflexota</taxon>
        <taxon>Ktedonobacteria</taxon>
        <taxon>Ktedonobacterales</taxon>
        <taxon>Thermosporotrichaceae</taxon>
        <taxon>Thermosporothrix</taxon>
    </lineage>
</organism>
<evidence type="ECO:0000259" key="10">
    <source>
        <dbReference type="Pfam" id="PF16177"/>
    </source>
</evidence>
<evidence type="ECO:0000256" key="1">
    <source>
        <dbReference type="ARBA" id="ARBA00006432"/>
    </source>
</evidence>
<dbReference type="InterPro" id="IPR025110">
    <property type="entry name" value="AMP-bd_C"/>
</dbReference>
<dbReference type="SUPFAM" id="SSF56801">
    <property type="entry name" value="Acetyl-CoA synthetase-like"/>
    <property type="match status" value="1"/>
</dbReference>
<dbReference type="Gene3D" id="3.30.300.30">
    <property type="match status" value="1"/>
</dbReference>
<dbReference type="InterPro" id="IPR042099">
    <property type="entry name" value="ANL_N_sf"/>
</dbReference>
<sequence length="647" mass="72905">MSSNLNFENTDTILNEDRLFPPKSELVENANIMAYMKSKGFTDYDAFHKWSIENRFEFWEDMAKELHWFKPWEKTFEWTNKPFFRWFVGGQFNIVYNCLDRHMETPVRQKVAFYWEGDNGETRTLTYEDLYKLTNRLAKGLQNLGVKKGDRVAIYMPAIPEQVAALLAVARLGAVHTVIFGGFAASALRERINDAGAKVVITADGNYRGGKHIKLKEITDEALEDTPTIEKVVVVKRLSNDVPMQAGRDIYLDELLADIPEDTVVPCEPMDSEDLLYILYTSGSTGKPKGVVHVHGGHAVGLYMTTRFVFDIKPEDVYWCTADIGWVTGHSYIVYGPLMNGATSVLFESTPYYPNPDRFWSVVEKFKVSIFYSSPTAIRGLMRFGEEWPAKHDLSSLRLLGSVGEPINPEAWIWYRKNIGHNELPIVDTWWQTETGMILISPTVILPLKPGSATKPMPTIEADIVDKNGNPVDATKGGFLIIRHPWPAQMRTIYRDPARYETYWDTIPGVYFAGDAATRDKDGYFRVQGRVDDVIKVSGHRLGSMEIESCLVSHPAVAEAAAIGKPDPLKGEHVKVFVTVKEGFEANDALANELKQHVRSTVGPLATPDELEFRPTLPKTRSGKIMRRVLRAQELGEPVGDTSTLDA</sequence>
<evidence type="ECO:0000256" key="2">
    <source>
        <dbReference type="ARBA" id="ARBA00013275"/>
    </source>
</evidence>
<keyword evidence="12" id="KW-1185">Reference proteome</keyword>
<evidence type="ECO:0000256" key="3">
    <source>
        <dbReference type="ARBA" id="ARBA00022598"/>
    </source>
</evidence>
<dbReference type="Pfam" id="PF16177">
    <property type="entry name" value="ACAS_N"/>
    <property type="match status" value="1"/>
</dbReference>
<dbReference type="RefSeq" id="WP_111322335.1">
    <property type="nucleotide sequence ID" value="NZ_BIFX01000001.1"/>
</dbReference>
<dbReference type="PROSITE" id="PS00455">
    <property type="entry name" value="AMP_BINDING"/>
    <property type="match status" value="1"/>
</dbReference>
<dbReference type="GO" id="GO:0003987">
    <property type="term" value="F:acetate-CoA ligase activity"/>
    <property type="evidence" value="ECO:0007669"/>
    <property type="project" value="UniProtKB-UniRule"/>
</dbReference>
<evidence type="ECO:0000256" key="5">
    <source>
        <dbReference type="ARBA" id="ARBA00022840"/>
    </source>
</evidence>
<reference evidence="11 12" key="1">
    <citation type="submission" date="2018-06" db="EMBL/GenBank/DDBJ databases">
        <title>Genomic Encyclopedia of Archaeal and Bacterial Type Strains, Phase II (KMG-II): from individual species to whole genera.</title>
        <authorList>
            <person name="Goeker M."/>
        </authorList>
    </citation>
    <scope>NUCLEOTIDE SEQUENCE [LARGE SCALE GENOMIC DNA]</scope>
    <source>
        <strain evidence="11 12">ATCC BAA-1881</strain>
    </source>
</reference>
<dbReference type="InterPro" id="IPR020459">
    <property type="entry name" value="AMP-binding"/>
</dbReference>
<dbReference type="Pfam" id="PF00501">
    <property type="entry name" value="AMP-binding"/>
    <property type="match status" value="1"/>
</dbReference>
<protein>
    <recommendedName>
        <fullName evidence="2 7">Acetate--CoA ligase</fullName>
        <ecNumber evidence="2 7">6.2.1.1</ecNumber>
    </recommendedName>
</protein>
<comment type="similarity">
    <text evidence="1">Belongs to the ATP-dependent AMP-binding enzyme family.</text>
</comment>
<keyword evidence="4" id="KW-0547">Nucleotide-binding</keyword>
<keyword evidence="6" id="KW-0007">Acetylation</keyword>
<dbReference type="PRINTS" id="PR00154">
    <property type="entry name" value="AMPBINDING"/>
</dbReference>
<dbReference type="Proteomes" id="UP000248806">
    <property type="component" value="Unassembled WGS sequence"/>
</dbReference>
<dbReference type="GO" id="GO:0019427">
    <property type="term" value="P:acetyl-CoA biosynthetic process from acetate"/>
    <property type="evidence" value="ECO:0007669"/>
    <property type="project" value="UniProtKB-UniRule"/>
</dbReference>
<feature type="domain" description="AMP-dependent synthetase/ligase" evidence="8">
    <location>
        <begin position="107"/>
        <end position="488"/>
    </location>
</feature>